<dbReference type="Pfam" id="PF04397">
    <property type="entry name" value="LytTR"/>
    <property type="match status" value="1"/>
</dbReference>
<evidence type="ECO:0000313" key="4">
    <source>
        <dbReference type="EMBL" id="GLR11518.1"/>
    </source>
</evidence>
<protein>
    <submittedName>
        <fullName evidence="4">Response regulatory protein</fullName>
    </submittedName>
</protein>
<feature type="modified residue" description="4-aspartylphosphate" evidence="1">
    <location>
        <position position="57"/>
    </location>
</feature>
<evidence type="ECO:0000259" key="2">
    <source>
        <dbReference type="PROSITE" id="PS50110"/>
    </source>
</evidence>
<dbReference type="SUPFAM" id="SSF52172">
    <property type="entry name" value="CheY-like"/>
    <property type="match status" value="1"/>
</dbReference>
<dbReference type="PANTHER" id="PTHR37299">
    <property type="entry name" value="TRANSCRIPTIONAL REGULATOR-RELATED"/>
    <property type="match status" value="1"/>
</dbReference>
<dbReference type="InterPro" id="IPR011006">
    <property type="entry name" value="CheY-like_superfamily"/>
</dbReference>
<keyword evidence="5" id="KW-1185">Reference proteome</keyword>
<dbReference type="RefSeq" id="WP_284194671.1">
    <property type="nucleotide sequence ID" value="NZ_BSOG01000001.1"/>
</dbReference>
<dbReference type="SMART" id="SM00850">
    <property type="entry name" value="LytTR"/>
    <property type="match status" value="1"/>
</dbReference>
<evidence type="ECO:0000313" key="5">
    <source>
        <dbReference type="Proteomes" id="UP001156706"/>
    </source>
</evidence>
<dbReference type="InterPro" id="IPR046947">
    <property type="entry name" value="LytR-like"/>
</dbReference>
<gene>
    <name evidence="4" type="ORF">GCM10007907_03080</name>
</gene>
<name>A0ABQ5YAN5_9NEIS</name>
<sequence length="256" mass="28497">MQTPTALIADDEPLLADYLRIKLGQLWPELDIIAVARNGLEAAAAMREHEPDVAFLDIKMPGLTGLEVARSADGCHCVFVTAFDQYAVEAFERDAIDYLLKPFSDDRLSRTITKLRDKLASQRPANNGALLDSLRAALGGGLPITPGSHRLTWIRAGQGNEVKLIAVDDVCYFHAADKYTTVVTREGEYLIRTSLKELLEQLDADQFWQVHRATLVNVRDIAEACRDFTGKVTLTLKSRPEKVAVSRAYAHLFKQM</sequence>
<evidence type="ECO:0000259" key="3">
    <source>
        <dbReference type="PROSITE" id="PS50930"/>
    </source>
</evidence>
<dbReference type="PROSITE" id="PS50110">
    <property type="entry name" value="RESPONSE_REGULATORY"/>
    <property type="match status" value="1"/>
</dbReference>
<proteinExistence type="predicted"/>
<comment type="caution">
    <text evidence="4">The sequence shown here is derived from an EMBL/GenBank/DDBJ whole genome shotgun (WGS) entry which is preliminary data.</text>
</comment>
<dbReference type="Gene3D" id="3.40.50.2300">
    <property type="match status" value="1"/>
</dbReference>
<evidence type="ECO:0000256" key="1">
    <source>
        <dbReference type="PROSITE-ProRule" id="PRU00169"/>
    </source>
</evidence>
<dbReference type="Gene3D" id="2.40.50.1020">
    <property type="entry name" value="LytTr DNA-binding domain"/>
    <property type="match status" value="1"/>
</dbReference>
<feature type="domain" description="HTH LytTR-type" evidence="3">
    <location>
        <begin position="159"/>
        <end position="256"/>
    </location>
</feature>
<dbReference type="SMART" id="SM00448">
    <property type="entry name" value="REC"/>
    <property type="match status" value="1"/>
</dbReference>
<dbReference type="PROSITE" id="PS50930">
    <property type="entry name" value="HTH_LYTTR"/>
    <property type="match status" value="1"/>
</dbReference>
<keyword evidence="1" id="KW-0597">Phosphoprotein</keyword>
<dbReference type="EMBL" id="BSOG01000001">
    <property type="protein sequence ID" value="GLR11518.1"/>
    <property type="molecule type" value="Genomic_DNA"/>
</dbReference>
<dbReference type="InterPro" id="IPR001789">
    <property type="entry name" value="Sig_transdc_resp-reg_receiver"/>
</dbReference>
<dbReference type="Proteomes" id="UP001156706">
    <property type="component" value="Unassembled WGS sequence"/>
</dbReference>
<organism evidence="4 5">
    <name type="scientific">Chitinimonas prasina</name>
    <dbReference type="NCBI Taxonomy" id="1434937"/>
    <lineage>
        <taxon>Bacteria</taxon>
        <taxon>Pseudomonadati</taxon>
        <taxon>Pseudomonadota</taxon>
        <taxon>Betaproteobacteria</taxon>
        <taxon>Neisseriales</taxon>
        <taxon>Chitinibacteraceae</taxon>
        <taxon>Chitinimonas</taxon>
    </lineage>
</organism>
<reference evidence="5" key="1">
    <citation type="journal article" date="2019" name="Int. J. Syst. Evol. Microbiol.">
        <title>The Global Catalogue of Microorganisms (GCM) 10K type strain sequencing project: providing services to taxonomists for standard genome sequencing and annotation.</title>
        <authorList>
            <consortium name="The Broad Institute Genomics Platform"/>
            <consortium name="The Broad Institute Genome Sequencing Center for Infectious Disease"/>
            <person name="Wu L."/>
            <person name="Ma J."/>
        </authorList>
    </citation>
    <scope>NUCLEOTIDE SEQUENCE [LARGE SCALE GENOMIC DNA]</scope>
    <source>
        <strain evidence="5">NBRC 110044</strain>
    </source>
</reference>
<dbReference type="Pfam" id="PF00072">
    <property type="entry name" value="Response_reg"/>
    <property type="match status" value="1"/>
</dbReference>
<feature type="domain" description="Response regulatory" evidence="2">
    <location>
        <begin position="5"/>
        <end position="116"/>
    </location>
</feature>
<accession>A0ABQ5YAN5</accession>
<dbReference type="InterPro" id="IPR007492">
    <property type="entry name" value="LytTR_DNA-bd_dom"/>
</dbReference>
<dbReference type="PANTHER" id="PTHR37299:SF1">
    <property type="entry name" value="STAGE 0 SPORULATION PROTEIN A HOMOLOG"/>
    <property type="match status" value="1"/>
</dbReference>